<evidence type="ECO:0000256" key="2">
    <source>
        <dbReference type="ARBA" id="ARBA00022559"/>
    </source>
</evidence>
<evidence type="ECO:0000256" key="8">
    <source>
        <dbReference type="SAM" id="SignalP"/>
    </source>
</evidence>
<dbReference type="Gene3D" id="1.10.489.10">
    <property type="entry name" value="Chloroperoxidase-like"/>
    <property type="match status" value="1"/>
</dbReference>
<dbReference type="Proteomes" id="UP001303115">
    <property type="component" value="Unassembled WGS sequence"/>
</dbReference>
<comment type="similarity">
    <text evidence="7">Belongs to the chloroperoxidase family.</text>
</comment>
<feature type="signal peptide" evidence="8">
    <location>
        <begin position="1"/>
        <end position="17"/>
    </location>
</feature>
<feature type="chain" id="PRO_5042947774" evidence="8">
    <location>
        <begin position="18"/>
        <end position="263"/>
    </location>
</feature>
<keyword evidence="11" id="KW-1185">Reference proteome</keyword>
<gene>
    <name evidence="10" type="ORF">C8A01DRAFT_45660</name>
</gene>
<name>A0AAN6SS54_9PEZI</name>
<keyword evidence="3" id="KW-0349">Heme</keyword>
<evidence type="ECO:0000256" key="1">
    <source>
        <dbReference type="ARBA" id="ARBA00001970"/>
    </source>
</evidence>
<dbReference type="InterPro" id="IPR000028">
    <property type="entry name" value="Chloroperoxidase"/>
</dbReference>
<comment type="cofactor">
    <cofactor evidence="1">
        <name>heme b</name>
        <dbReference type="ChEBI" id="CHEBI:60344"/>
    </cofactor>
</comment>
<evidence type="ECO:0000313" key="10">
    <source>
        <dbReference type="EMBL" id="KAK4041119.1"/>
    </source>
</evidence>
<protein>
    <submittedName>
        <fullName evidence="10">Chloroperoxidase</fullName>
    </submittedName>
</protein>
<keyword evidence="8" id="KW-0732">Signal</keyword>
<comment type="caution">
    <text evidence="10">The sequence shown here is derived from an EMBL/GenBank/DDBJ whole genome shotgun (WGS) entry which is preliminary data.</text>
</comment>
<dbReference type="GO" id="GO:0046872">
    <property type="term" value="F:metal ion binding"/>
    <property type="evidence" value="ECO:0007669"/>
    <property type="project" value="UniProtKB-KW"/>
</dbReference>
<dbReference type="GO" id="GO:0004601">
    <property type="term" value="F:peroxidase activity"/>
    <property type="evidence" value="ECO:0007669"/>
    <property type="project" value="UniProtKB-KW"/>
</dbReference>
<accession>A0AAN6SS54</accession>
<reference evidence="11" key="1">
    <citation type="journal article" date="2023" name="Mol. Phylogenet. Evol.">
        <title>Genome-scale phylogeny and comparative genomics of the fungal order Sordariales.</title>
        <authorList>
            <person name="Hensen N."/>
            <person name="Bonometti L."/>
            <person name="Westerberg I."/>
            <person name="Brannstrom I.O."/>
            <person name="Guillou S."/>
            <person name="Cros-Aarteil S."/>
            <person name="Calhoun S."/>
            <person name="Haridas S."/>
            <person name="Kuo A."/>
            <person name="Mondo S."/>
            <person name="Pangilinan J."/>
            <person name="Riley R."/>
            <person name="LaButti K."/>
            <person name="Andreopoulos B."/>
            <person name="Lipzen A."/>
            <person name="Chen C."/>
            <person name="Yan M."/>
            <person name="Daum C."/>
            <person name="Ng V."/>
            <person name="Clum A."/>
            <person name="Steindorff A."/>
            <person name="Ohm R.A."/>
            <person name="Martin F."/>
            <person name="Silar P."/>
            <person name="Natvig D.O."/>
            <person name="Lalanne C."/>
            <person name="Gautier V."/>
            <person name="Ament-Velasquez S.L."/>
            <person name="Kruys A."/>
            <person name="Hutchinson M.I."/>
            <person name="Powell A.J."/>
            <person name="Barry K."/>
            <person name="Miller A.N."/>
            <person name="Grigoriev I.V."/>
            <person name="Debuchy R."/>
            <person name="Gladieux P."/>
            <person name="Hiltunen Thoren M."/>
            <person name="Johannesson H."/>
        </authorList>
    </citation>
    <scope>NUCLEOTIDE SEQUENCE [LARGE SCALE GENOMIC DNA]</scope>
    <source>
        <strain evidence="11">CBS 284.82</strain>
    </source>
</reference>
<evidence type="ECO:0000256" key="4">
    <source>
        <dbReference type="ARBA" id="ARBA00022723"/>
    </source>
</evidence>
<evidence type="ECO:0000259" key="9">
    <source>
        <dbReference type="PROSITE" id="PS51405"/>
    </source>
</evidence>
<dbReference type="Pfam" id="PF01328">
    <property type="entry name" value="Peroxidase_2"/>
    <property type="match status" value="1"/>
</dbReference>
<feature type="domain" description="Heme haloperoxidase family profile" evidence="9">
    <location>
        <begin position="21"/>
        <end position="239"/>
    </location>
</feature>
<keyword evidence="4" id="KW-0479">Metal-binding</keyword>
<dbReference type="PANTHER" id="PTHR33577:SF19">
    <property type="entry name" value="HEME HALOPEROXIDASE FAMILY PROFILE DOMAIN-CONTAINING PROTEIN-RELATED"/>
    <property type="match status" value="1"/>
</dbReference>
<evidence type="ECO:0000313" key="11">
    <source>
        <dbReference type="Proteomes" id="UP001303115"/>
    </source>
</evidence>
<evidence type="ECO:0000256" key="3">
    <source>
        <dbReference type="ARBA" id="ARBA00022617"/>
    </source>
</evidence>
<organism evidence="10 11">
    <name type="scientific">Parachaetomium inaequale</name>
    <dbReference type="NCBI Taxonomy" id="2588326"/>
    <lineage>
        <taxon>Eukaryota</taxon>
        <taxon>Fungi</taxon>
        <taxon>Dikarya</taxon>
        <taxon>Ascomycota</taxon>
        <taxon>Pezizomycotina</taxon>
        <taxon>Sordariomycetes</taxon>
        <taxon>Sordariomycetidae</taxon>
        <taxon>Sordariales</taxon>
        <taxon>Chaetomiaceae</taxon>
        <taxon>Parachaetomium</taxon>
    </lineage>
</organism>
<dbReference type="PROSITE" id="PS51405">
    <property type="entry name" value="HEME_HALOPEROXIDASE"/>
    <property type="match status" value="1"/>
</dbReference>
<keyword evidence="2" id="KW-0575">Peroxidase</keyword>
<dbReference type="SUPFAM" id="SSF47571">
    <property type="entry name" value="Cloroperoxidase"/>
    <property type="match status" value="1"/>
</dbReference>
<dbReference type="InterPro" id="IPR036851">
    <property type="entry name" value="Chloroperoxidase-like_sf"/>
</dbReference>
<proteinExistence type="inferred from homology"/>
<sequence>MKLAVFAKAGLLGLAAAFEEPEGHEYRRNPSDSRSPCPGLNALANHGFLPRSGLDIDFDTYRAAVTAGFNWAPHAVDMPFEASIQLNLTTTGNPLTFHLHDQNKHNAIEFDGSLSRSDYALGDDHTFDPAIWHTVAVNLGLYKTGPHKADKYVTVEVAAKARAARVKAAMAANPDFDPRGVPVGSPGTTALYLTSLWDDEAGAVPKSWIRALFEEERIPYLEGYNPATRKQKTLDDLTKMAQAVSAVNTDDPVKCKRKLRHLH</sequence>
<evidence type="ECO:0000256" key="7">
    <source>
        <dbReference type="ARBA" id="ARBA00025795"/>
    </source>
</evidence>
<dbReference type="EMBL" id="MU854363">
    <property type="protein sequence ID" value="KAK4041119.1"/>
    <property type="molecule type" value="Genomic_DNA"/>
</dbReference>
<evidence type="ECO:0000256" key="5">
    <source>
        <dbReference type="ARBA" id="ARBA00023002"/>
    </source>
</evidence>
<evidence type="ECO:0000256" key="6">
    <source>
        <dbReference type="ARBA" id="ARBA00023004"/>
    </source>
</evidence>
<keyword evidence="5" id="KW-0560">Oxidoreductase</keyword>
<dbReference type="PANTHER" id="PTHR33577">
    <property type="entry name" value="STERIGMATOCYSTIN BIOSYNTHESIS PEROXIDASE STCC-RELATED"/>
    <property type="match status" value="1"/>
</dbReference>
<dbReference type="AlphaFoldDB" id="A0AAN6SS54"/>
<keyword evidence="6" id="KW-0408">Iron</keyword>